<sequence>MAELITEEQPRIKFSTRYVGPLGPLGQSAGPDATAPAGSDGGACDGGGGDDDGDGSPLARLAHLARLMHRMEELGAAPILNDGQVAGNCAVSPGLLAPVGGRQGSGGEAAASDGSGDGEAAAPGAEGRDGLALVSMSGKPPGHVLDPAADFVLVTEFDRSAWTACYRSRSPAVRPSSDSPLLVAALAHGQEYGWTELPRVVLHGHALAEGEGLSYAAQLGLPISPHATLFSTPEDLAELEALFRSHPYPQHRCYIRRGHGFFLLGRSLAEAERLFEQLVVPWLEGGRRGEVGHVVQPEP</sequence>
<keyword evidence="3" id="KW-1185">Reference proteome</keyword>
<feature type="region of interest" description="Disordered" evidence="1">
    <location>
        <begin position="1"/>
        <end position="57"/>
    </location>
</feature>
<accession>A0A150GUM4</accession>
<proteinExistence type="predicted"/>
<evidence type="ECO:0000313" key="2">
    <source>
        <dbReference type="EMBL" id="KXZ53577.1"/>
    </source>
</evidence>
<dbReference type="Proteomes" id="UP000075714">
    <property type="component" value="Unassembled WGS sequence"/>
</dbReference>
<feature type="region of interest" description="Disordered" evidence="1">
    <location>
        <begin position="100"/>
        <end position="126"/>
    </location>
</feature>
<evidence type="ECO:0000313" key="3">
    <source>
        <dbReference type="Proteomes" id="UP000075714"/>
    </source>
</evidence>
<evidence type="ECO:0000256" key="1">
    <source>
        <dbReference type="SAM" id="MobiDB-lite"/>
    </source>
</evidence>
<dbReference type="OrthoDB" id="2359822at2759"/>
<protein>
    <recommendedName>
        <fullName evidence="4">Class II aldolase/adducin N-terminal domain-containing protein</fullName>
    </recommendedName>
</protein>
<dbReference type="EMBL" id="LSYV01000007">
    <property type="protein sequence ID" value="KXZ53577.1"/>
    <property type="molecule type" value="Genomic_DNA"/>
</dbReference>
<name>A0A150GUM4_GONPE</name>
<gene>
    <name evidence="2" type="ORF">GPECTOR_6g494</name>
</gene>
<reference evidence="3" key="1">
    <citation type="journal article" date="2016" name="Nat. Commun.">
        <title>The Gonium pectorale genome demonstrates co-option of cell cycle regulation during the evolution of multicellularity.</title>
        <authorList>
            <person name="Hanschen E.R."/>
            <person name="Marriage T.N."/>
            <person name="Ferris P.J."/>
            <person name="Hamaji T."/>
            <person name="Toyoda A."/>
            <person name="Fujiyama A."/>
            <person name="Neme R."/>
            <person name="Noguchi H."/>
            <person name="Minakuchi Y."/>
            <person name="Suzuki M."/>
            <person name="Kawai-Toyooka H."/>
            <person name="Smith D.R."/>
            <person name="Sparks H."/>
            <person name="Anderson J."/>
            <person name="Bakaric R."/>
            <person name="Luria V."/>
            <person name="Karger A."/>
            <person name="Kirschner M.W."/>
            <person name="Durand P.M."/>
            <person name="Michod R.E."/>
            <person name="Nozaki H."/>
            <person name="Olson B.J."/>
        </authorList>
    </citation>
    <scope>NUCLEOTIDE SEQUENCE [LARGE SCALE GENOMIC DNA]</scope>
    <source>
        <strain evidence="3">NIES-2863</strain>
    </source>
</reference>
<dbReference type="Gene3D" id="3.40.225.10">
    <property type="entry name" value="Class II aldolase/adducin N-terminal domain"/>
    <property type="match status" value="1"/>
</dbReference>
<feature type="compositionally biased region" description="Low complexity" evidence="1">
    <location>
        <begin position="108"/>
        <end position="125"/>
    </location>
</feature>
<comment type="caution">
    <text evidence="2">The sequence shown here is derived from an EMBL/GenBank/DDBJ whole genome shotgun (WGS) entry which is preliminary data.</text>
</comment>
<evidence type="ECO:0008006" key="4">
    <source>
        <dbReference type="Google" id="ProtNLM"/>
    </source>
</evidence>
<dbReference type="AlphaFoldDB" id="A0A150GUM4"/>
<organism evidence="2 3">
    <name type="scientific">Gonium pectorale</name>
    <name type="common">Green alga</name>
    <dbReference type="NCBI Taxonomy" id="33097"/>
    <lineage>
        <taxon>Eukaryota</taxon>
        <taxon>Viridiplantae</taxon>
        <taxon>Chlorophyta</taxon>
        <taxon>core chlorophytes</taxon>
        <taxon>Chlorophyceae</taxon>
        <taxon>CS clade</taxon>
        <taxon>Chlamydomonadales</taxon>
        <taxon>Volvocaceae</taxon>
        <taxon>Gonium</taxon>
    </lineage>
</organism>
<dbReference type="InterPro" id="IPR036409">
    <property type="entry name" value="Aldolase_II/adducin_N_sf"/>
</dbReference>